<evidence type="ECO:0000313" key="2">
    <source>
        <dbReference type="Proteomes" id="UP000001916"/>
    </source>
</evidence>
<evidence type="ECO:0000313" key="1">
    <source>
        <dbReference type="EMBL" id="ADH62415.1"/>
    </source>
</evidence>
<gene>
    <name evidence="1" type="ordered locus">Mesil_0480</name>
</gene>
<dbReference type="KEGG" id="msv:Mesil_0480"/>
<dbReference type="InterPro" id="IPR027417">
    <property type="entry name" value="P-loop_NTPase"/>
</dbReference>
<accession>D7B9Y1</accession>
<dbReference type="Gene3D" id="3.40.50.300">
    <property type="entry name" value="P-loop containing nucleotide triphosphate hydrolases"/>
    <property type="match status" value="1"/>
</dbReference>
<dbReference type="Proteomes" id="UP000001916">
    <property type="component" value="Chromosome"/>
</dbReference>
<name>D7B9Y1_ALLS1</name>
<dbReference type="HOGENOM" id="CLU_1150789_0_0_0"/>
<proteinExistence type="predicted"/>
<dbReference type="STRING" id="526227.Mesil_0480"/>
<dbReference type="OrthoDB" id="31714at2"/>
<dbReference type="AlphaFoldDB" id="D7B9Y1"/>
<dbReference type="RefSeq" id="WP_013157021.1">
    <property type="nucleotide sequence ID" value="NC_014212.1"/>
</dbReference>
<organism evidence="1 2">
    <name type="scientific">Allomeiothermus silvanus (strain ATCC 700542 / DSM 9946 / NBRC 106475 / NCIMB 13440 / VI-R2)</name>
    <name type="common">Thermus silvanus</name>
    <dbReference type="NCBI Taxonomy" id="526227"/>
    <lineage>
        <taxon>Bacteria</taxon>
        <taxon>Thermotogati</taxon>
        <taxon>Deinococcota</taxon>
        <taxon>Deinococci</taxon>
        <taxon>Thermales</taxon>
        <taxon>Thermaceae</taxon>
        <taxon>Allomeiothermus</taxon>
    </lineage>
</organism>
<keyword evidence="2" id="KW-1185">Reference proteome</keyword>
<dbReference type="eggNOG" id="COG0237">
    <property type="taxonomic scope" value="Bacteria"/>
</dbReference>
<reference evidence="1 2" key="1">
    <citation type="journal article" date="2010" name="Stand. Genomic Sci.">
        <title>Complete genome sequence of Meiothermus silvanus type strain (VI-R2).</title>
        <authorList>
            <person name="Sikorski J."/>
            <person name="Tindall B.J."/>
            <person name="Lowry S."/>
            <person name="Lucas S."/>
            <person name="Nolan M."/>
            <person name="Copeland A."/>
            <person name="Glavina Del Rio T."/>
            <person name="Tice H."/>
            <person name="Cheng J.F."/>
            <person name="Han C."/>
            <person name="Pitluck S."/>
            <person name="Liolios K."/>
            <person name="Ivanova N."/>
            <person name="Mavromatis K."/>
            <person name="Mikhailova N."/>
            <person name="Pati A."/>
            <person name="Goodwin L."/>
            <person name="Chen A."/>
            <person name="Palaniappan K."/>
            <person name="Land M."/>
            <person name="Hauser L."/>
            <person name="Chang Y.J."/>
            <person name="Jeffries C.D."/>
            <person name="Rohde M."/>
            <person name="Goker M."/>
            <person name="Woyke T."/>
            <person name="Bristow J."/>
            <person name="Eisen J.A."/>
            <person name="Markowitz V."/>
            <person name="Hugenholtz P."/>
            <person name="Kyrpides N.C."/>
            <person name="Klenk H.P."/>
            <person name="Lapidus A."/>
        </authorList>
    </citation>
    <scope>NUCLEOTIDE SEQUENCE [LARGE SCALE GENOMIC DNA]</scope>
    <source>
        <strain evidence="2">ATCC 700542 / DSM 9946 / VI-R2</strain>
    </source>
</reference>
<dbReference type="SUPFAM" id="SSF52540">
    <property type="entry name" value="P-loop containing nucleoside triphosphate hydrolases"/>
    <property type="match status" value="1"/>
</dbReference>
<protein>
    <submittedName>
        <fullName evidence="1">Cytoplasmic protein</fullName>
    </submittedName>
</protein>
<sequence>MLHPLYLPGEPHPADAALLRDLPLLVLVGLTGVGKSSLLRALEYPTLPDRREVVDRYVLPLFGAKPPLDRAERFALTRRFREEHPGGVAEALAHAYTRPTWPLLFDGLRGKAEVHYALERLPKSYFIVLEARDLTRLSRLLHRGDSFDRIRVDSTGLKAMRELAQGVLSQDELEQALSWGIPPEDLIAKLKIVAEERKNYDPEGARQVLQNSPRALFLDTEALTIEQEVEVIRSFVEQIA</sequence>
<dbReference type="EMBL" id="CP002042">
    <property type="protein sequence ID" value="ADH62415.1"/>
    <property type="molecule type" value="Genomic_DNA"/>
</dbReference>